<name>A0A164SQQ0_9CRUS</name>
<evidence type="ECO:0000313" key="2">
    <source>
        <dbReference type="Proteomes" id="UP000076858"/>
    </source>
</evidence>
<accession>A0A164SQQ0</accession>
<keyword evidence="2" id="KW-1185">Reference proteome</keyword>
<dbReference type="EMBL" id="LRGB01001943">
    <property type="protein sequence ID" value="KZS09855.1"/>
    <property type="molecule type" value="Genomic_DNA"/>
</dbReference>
<gene>
    <name evidence="1" type="ORF">APZ42_025820</name>
</gene>
<protein>
    <submittedName>
        <fullName evidence="1">Uncharacterized protein</fullName>
    </submittedName>
</protein>
<dbReference type="Proteomes" id="UP000076858">
    <property type="component" value="Unassembled WGS sequence"/>
</dbReference>
<proteinExistence type="predicted"/>
<comment type="caution">
    <text evidence="1">The sequence shown here is derived from an EMBL/GenBank/DDBJ whole genome shotgun (WGS) entry which is preliminary data.</text>
</comment>
<organism evidence="1 2">
    <name type="scientific">Daphnia magna</name>
    <dbReference type="NCBI Taxonomy" id="35525"/>
    <lineage>
        <taxon>Eukaryota</taxon>
        <taxon>Metazoa</taxon>
        <taxon>Ecdysozoa</taxon>
        <taxon>Arthropoda</taxon>
        <taxon>Crustacea</taxon>
        <taxon>Branchiopoda</taxon>
        <taxon>Diplostraca</taxon>
        <taxon>Cladocera</taxon>
        <taxon>Anomopoda</taxon>
        <taxon>Daphniidae</taxon>
        <taxon>Daphnia</taxon>
    </lineage>
</organism>
<dbReference type="AlphaFoldDB" id="A0A164SQQ0"/>
<reference evidence="1 2" key="1">
    <citation type="submission" date="2016-03" db="EMBL/GenBank/DDBJ databases">
        <title>EvidentialGene: Evidence-directed Construction of Genes on Genomes.</title>
        <authorList>
            <person name="Gilbert D.G."/>
            <person name="Choi J.-H."/>
            <person name="Mockaitis K."/>
            <person name="Colbourne J."/>
            <person name="Pfrender M."/>
        </authorList>
    </citation>
    <scope>NUCLEOTIDE SEQUENCE [LARGE SCALE GENOMIC DNA]</scope>
    <source>
        <strain evidence="1 2">Xinb3</strain>
        <tissue evidence="1">Complete organism</tissue>
    </source>
</reference>
<sequence>MIHHRQHEQKRIHSIDDSHFDLKFKVVAVQLE</sequence>
<evidence type="ECO:0000313" key="1">
    <source>
        <dbReference type="EMBL" id="KZS09855.1"/>
    </source>
</evidence>